<organism evidence="4 5">
    <name type="scientific">Roseomonas acroporae</name>
    <dbReference type="NCBI Taxonomy" id="2937791"/>
    <lineage>
        <taxon>Bacteria</taxon>
        <taxon>Pseudomonadati</taxon>
        <taxon>Pseudomonadota</taxon>
        <taxon>Alphaproteobacteria</taxon>
        <taxon>Acetobacterales</taxon>
        <taxon>Roseomonadaceae</taxon>
        <taxon>Roseomonas</taxon>
    </lineage>
</organism>
<dbReference type="EMBL" id="JALPRX010000036">
    <property type="protein sequence ID" value="MCK8784668.1"/>
    <property type="molecule type" value="Genomic_DNA"/>
</dbReference>
<dbReference type="GO" id="GO:0016757">
    <property type="term" value="F:glycosyltransferase activity"/>
    <property type="evidence" value="ECO:0007669"/>
    <property type="project" value="UniProtKB-KW"/>
</dbReference>
<gene>
    <name evidence="4" type="ORF">M0638_09765</name>
</gene>
<dbReference type="Pfam" id="PF13692">
    <property type="entry name" value="Glyco_trans_1_4"/>
    <property type="match status" value="1"/>
</dbReference>
<evidence type="ECO:0000256" key="2">
    <source>
        <dbReference type="ARBA" id="ARBA00022676"/>
    </source>
</evidence>
<evidence type="ECO:0000313" key="4">
    <source>
        <dbReference type="EMBL" id="MCK8784668.1"/>
    </source>
</evidence>
<dbReference type="Gene3D" id="3.40.50.2000">
    <property type="entry name" value="Glycogen Phosphorylase B"/>
    <property type="match status" value="2"/>
</dbReference>
<dbReference type="RefSeq" id="WP_248666792.1">
    <property type="nucleotide sequence ID" value="NZ_JALPRX010000036.1"/>
</dbReference>
<name>A0A9X1Y6V9_9PROT</name>
<proteinExistence type="inferred from homology"/>
<keyword evidence="5" id="KW-1185">Reference proteome</keyword>
<comment type="caution">
    <text evidence="4">The sequence shown here is derived from an EMBL/GenBank/DDBJ whole genome shotgun (WGS) entry which is preliminary data.</text>
</comment>
<evidence type="ECO:0000256" key="1">
    <source>
        <dbReference type="ARBA" id="ARBA00009481"/>
    </source>
</evidence>
<keyword evidence="2 4" id="KW-0328">Glycosyltransferase</keyword>
<comment type="similarity">
    <text evidence="1">Belongs to the glycosyltransferase group 1 family. Glycosyltransferase 4 subfamily.</text>
</comment>
<keyword evidence="3 4" id="KW-0808">Transferase</keyword>
<evidence type="ECO:0000256" key="3">
    <source>
        <dbReference type="ARBA" id="ARBA00022679"/>
    </source>
</evidence>
<dbReference type="EC" id="2.4.-.-" evidence="4"/>
<accession>A0A9X1Y6V9</accession>
<dbReference type="AlphaFoldDB" id="A0A9X1Y6V9"/>
<protein>
    <submittedName>
        <fullName evidence="4">Glycosyltransferase</fullName>
        <ecNumber evidence="4">2.4.-.-</ecNumber>
    </submittedName>
</protein>
<dbReference type="PANTHER" id="PTHR12526:SF640">
    <property type="entry name" value="COLANIC ACID BIOSYNTHESIS GLYCOSYLTRANSFERASE WCAL-RELATED"/>
    <property type="match status" value="1"/>
</dbReference>
<dbReference type="SUPFAM" id="SSF53756">
    <property type="entry name" value="UDP-Glycosyltransferase/glycogen phosphorylase"/>
    <property type="match status" value="1"/>
</dbReference>
<evidence type="ECO:0000313" key="5">
    <source>
        <dbReference type="Proteomes" id="UP001139516"/>
    </source>
</evidence>
<dbReference type="Proteomes" id="UP001139516">
    <property type="component" value="Unassembled WGS sequence"/>
</dbReference>
<reference evidence="4" key="1">
    <citation type="submission" date="2022-04" db="EMBL/GenBank/DDBJ databases">
        <title>Roseomonas acroporae sp. nov., isolated from coral Acropora digitifera.</title>
        <authorList>
            <person name="Sun H."/>
        </authorList>
    </citation>
    <scope>NUCLEOTIDE SEQUENCE</scope>
    <source>
        <strain evidence="4">NAR14</strain>
    </source>
</reference>
<sequence>MFRDLTDGPLGYAPPWEAWPLATRLDALRRGRPRIAWLYETPDTSTFRYRCLNPTATLAATRPDIGAAWFGLDDLPALMDEVSGLHALVICRVRYDARLARLVTRAKAAGVRVLFDCDDLVFDIGYIHLILDTLDQDVGNRDVWDDWYAHVGRKETLARLCDGGITTNRFIADRLGRIVANGLESVGIVPNYFDREQEEASRALLAAKRARGFRGDGRVTIGYFSGSPTHNRDFAVAAPALARLLAADPAVDLRVVGFLDSTGPLRHLASRVEIIPLQDYINLQRVIAEVEINIAPLQDNSFTNCKSELKFFEAAAVGTWTVATPTYTFRHAIRDGETGLLARADQWDDALAASVARVRDPERYAPVAEAAAAEVYARYGWDRQTACIEAALGL</sequence>
<dbReference type="PANTHER" id="PTHR12526">
    <property type="entry name" value="GLYCOSYLTRANSFERASE"/>
    <property type="match status" value="1"/>
</dbReference>